<evidence type="ECO:0008006" key="11">
    <source>
        <dbReference type="Google" id="ProtNLM"/>
    </source>
</evidence>
<keyword evidence="10" id="KW-1185">Reference proteome</keyword>
<feature type="transmembrane region" description="Helical" evidence="6">
    <location>
        <begin position="278"/>
        <end position="300"/>
    </location>
</feature>
<feature type="transmembrane region" description="Helical" evidence="6">
    <location>
        <begin position="353"/>
        <end position="376"/>
    </location>
</feature>
<feature type="region of interest" description="Disordered" evidence="5">
    <location>
        <begin position="1"/>
        <end position="27"/>
    </location>
</feature>
<gene>
    <name evidence="9" type="ORF">M9Y10_009392</name>
</gene>
<keyword evidence="3 6" id="KW-1133">Transmembrane helix</keyword>
<feature type="transmembrane region" description="Helical" evidence="6">
    <location>
        <begin position="473"/>
        <end position="506"/>
    </location>
</feature>
<proteinExistence type="predicted"/>
<organism evidence="9 10">
    <name type="scientific">Tritrichomonas musculus</name>
    <dbReference type="NCBI Taxonomy" id="1915356"/>
    <lineage>
        <taxon>Eukaryota</taxon>
        <taxon>Metamonada</taxon>
        <taxon>Parabasalia</taxon>
        <taxon>Tritrichomonadida</taxon>
        <taxon>Tritrichomonadidae</taxon>
        <taxon>Tritrichomonas</taxon>
    </lineage>
</organism>
<keyword evidence="4 6" id="KW-0472">Membrane</keyword>
<dbReference type="Proteomes" id="UP001470230">
    <property type="component" value="Unassembled WGS sequence"/>
</dbReference>
<feature type="transmembrane region" description="Helical" evidence="6">
    <location>
        <begin position="165"/>
        <end position="188"/>
    </location>
</feature>
<dbReference type="InterPro" id="IPR004841">
    <property type="entry name" value="AA-permease/SLC12A_dom"/>
</dbReference>
<keyword evidence="2 6" id="KW-0812">Transmembrane</keyword>
<feature type="compositionally biased region" description="Basic and acidic residues" evidence="5">
    <location>
        <begin position="9"/>
        <end position="23"/>
    </location>
</feature>
<dbReference type="PANTHER" id="PTHR11827">
    <property type="entry name" value="SOLUTE CARRIER FAMILY 12, CATION COTRANSPORTERS"/>
    <property type="match status" value="1"/>
</dbReference>
<comment type="caution">
    <text evidence="9">The sequence shown here is derived from an EMBL/GenBank/DDBJ whole genome shotgun (WGS) entry which is preliminary data.</text>
</comment>
<evidence type="ECO:0000313" key="10">
    <source>
        <dbReference type="Proteomes" id="UP001470230"/>
    </source>
</evidence>
<reference evidence="9 10" key="1">
    <citation type="submission" date="2024-04" db="EMBL/GenBank/DDBJ databases">
        <title>Tritrichomonas musculus Genome.</title>
        <authorList>
            <person name="Alves-Ferreira E."/>
            <person name="Grigg M."/>
            <person name="Lorenzi H."/>
            <person name="Galac M."/>
        </authorList>
    </citation>
    <scope>NUCLEOTIDE SEQUENCE [LARGE SCALE GENOMIC DNA]</scope>
    <source>
        <strain evidence="9 10">EAF2021</strain>
    </source>
</reference>
<dbReference type="PANTHER" id="PTHR11827:SF72">
    <property type="entry name" value="GH08340P"/>
    <property type="match status" value="1"/>
</dbReference>
<dbReference type="InterPro" id="IPR018491">
    <property type="entry name" value="SLC12_C"/>
</dbReference>
<feature type="transmembrane region" description="Helical" evidence="6">
    <location>
        <begin position="408"/>
        <end position="425"/>
    </location>
</feature>
<accession>A0ABR2IN65</accession>
<dbReference type="EMBL" id="JAPFFF010000015">
    <property type="protein sequence ID" value="KAK8866429.1"/>
    <property type="molecule type" value="Genomic_DNA"/>
</dbReference>
<name>A0ABR2IN65_9EUKA</name>
<feature type="transmembrane region" description="Helical" evidence="6">
    <location>
        <begin position="119"/>
        <end position="144"/>
    </location>
</feature>
<feature type="domain" description="Amino acid permease/ SLC12A" evidence="7">
    <location>
        <begin position="91"/>
        <end position="548"/>
    </location>
</feature>
<dbReference type="InterPro" id="IPR004842">
    <property type="entry name" value="SLC12A_fam"/>
</dbReference>
<feature type="transmembrane region" description="Helical" evidence="6">
    <location>
        <begin position="86"/>
        <end position="107"/>
    </location>
</feature>
<protein>
    <recommendedName>
        <fullName evidence="11">Amino acid permease family protein</fullName>
    </recommendedName>
</protein>
<evidence type="ECO:0000256" key="4">
    <source>
        <dbReference type="ARBA" id="ARBA00023136"/>
    </source>
</evidence>
<evidence type="ECO:0000256" key="3">
    <source>
        <dbReference type="ARBA" id="ARBA00022989"/>
    </source>
</evidence>
<feature type="transmembrane region" description="Helical" evidence="6">
    <location>
        <begin position="236"/>
        <end position="258"/>
    </location>
</feature>
<evidence type="ECO:0000256" key="6">
    <source>
        <dbReference type="SAM" id="Phobius"/>
    </source>
</evidence>
<evidence type="ECO:0000256" key="1">
    <source>
        <dbReference type="ARBA" id="ARBA00004141"/>
    </source>
</evidence>
<feature type="transmembrane region" description="Helical" evidence="6">
    <location>
        <begin position="208"/>
        <end position="229"/>
    </location>
</feature>
<evidence type="ECO:0000259" key="8">
    <source>
        <dbReference type="Pfam" id="PF03522"/>
    </source>
</evidence>
<sequence length="838" mass="92346">MQDNNLGVDARDNSSDGGARDQNLELGDISSMPIPRSAIDTSEALPSTQFYRSFAMKRANPRDIRKGEVSVLKSDDSLERKSGGNFGTFSGVFLRCCLNILSVVYYLRLGWVVGNLGLGLTLVLIIGCSCVTFLTALSLSAIVTNGTVKGGGVYYFISRSLGADFGGTIGVVFSFATTFSTVLHVFGFVEVIRDLIGKNITPGGKFDIPIIGISLITVLLITVCISLAWEFYLQYVLALLIGVSIIAIVFGFAIPGNPKWTVQNLKDNFKPLYQEGNTFWSIFGVFFPACTGIMAGANISGDLKDPQKSIPIGTIGAIGATTLLYIATAIILAASGTRERLHNDTTLLADVSLWKYLITIGVIAASVSSASAALVGGPKIFQALCKDDILPRFFKFFAKGKKGSDDPIRGFLLAWCIVVACTFIFKDLNAVGTALTNFFLISYALVCQSCLVGRMSHSPSWRPAWKYYHPITAIIGAAGCIVGMFLINWVFALCVTAISVIIFMYFHWSERSSSNWGEFPQSLLFTNTVRNLEKLRNIPEHVKTYRPQIEFVLDYDFENIDNQMRNLAPFTQIISQASSLLVVSRVGDSVPDLPEDFPNVFTKKYEKVDLAMVARLIADAGSYGKIGPNILALPFVPQMRNHTNIFDMVGSALDSNLGVAISRGFESFDPKLEHRWPIDVWWLSDDGGLTILLAYLLSQNPCWSKCKLRVFTVTTNENITEAQMKMTKLLNLFRIKADVTVLSGLDLPPSEVSLLHWREFNIETEDKAMKKKINSFLRLREFMLENSAHSSVVLCTMLIPRATSDPHVWLSLLDIVSDAMPPFIWVHGNNSNVVTFIA</sequence>
<dbReference type="Pfam" id="PF00324">
    <property type="entry name" value="AA_permease"/>
    <property type="match status" value="1"/>
</dbReference>
<comment type="subcellular location">
    <subcellularLocation>
        <location evidence="1">Membrane</location>
        <topology evidence="1">Multi-pass membrane protein</topology>
    </subcellularLocation>
</comment>
<feature type="transmembrane region" description="Helical" evidence="6">
    <location>
        <begin position="312"/>
        <end position="333"/>
    </location>
</feature>
<feature type="domain" description="SLC12A transporter C-terminal" evidence="8">
    <location>
        <begin position="677"/>
        <end position="836"/>
    </location>
</feature>
<dbReference type="Pfam" id="PF03522">
    <property type="entry name" value="SLC12"/>
    <property type="match status" value="1"/>
</dbReference>
<feature type="transmembrane region" description="Helical" evidence="6">
    <location>
        <begin position="431"/>
        <end position="452"/>
    </location>
</feature>
<dbReference type="Gene3D" id="1.20.1740.10">
    <property type="entry name" value="Amino acid/polyamine transporter I"/>
    <property type="match status" value="1"/>
</dbReference>
<evidence type="ECO:0000313" key="9">
    <source>
        <dbReference type="EMBL" id="KAK8866429.1"/>
    </source>
</evidence>
<evidence type="ECO:0000259" key="7">
    <source>
        <dbReference type="Pfam" id="PF00324"/>
    </source>
</evidence>
<evidence type="ECO:0000256" key="2">
    <source>
        <dbReference type="ARBA" id="ARBA00022692"/>
    </source>
</evidence>
<evidence type="ECO:0000256" key="5">
    <source>
        <dbReference type="SAM" id="MobiDB-lite"/>
    </source>
</evidence>